<feature type="binding site" evidence="6">
    <location>
        <position position="50"/>
    </location>
    <ligand>
        <name>FMN</name>
        <dbReference type="ChEBI" id="CHEBI:58210"/>
    </ligand>
</feature>
<evidence type="ECO:0000256" key="3">
    <source>
        <dbReference type="ARBA" id="ARBA00023002"/>
    </source>
</evidence>
<dbReference type="STRING" id="1210063.GCA_001612665_03981"/>
<proteinExistence type="inferred from homology"/>
<comment type="caution">
    <text evidence="8">The sequence shown here is derived from an EMBL/GenBank/DDBJ whole genome shotgun (WGS) entry which is preliminary data.</text>
</comment>
<dbReference type="EMBL" id="SMFR01000003">
    <property type="protein sequence ID" value="TCJ95634.1"/>
    <property type="molecule type" value="Genomic_DNA"/>
</dbReference>
<dbReference type="InterPro" id="IPR011251">
    <property type="entry name" value="Luciferase-like_dom"/>
</dbReference>
<dbReference type="NCBIfam" id="TIGR03860">
    <property type="entry name" value="FMN_nitrolo"/>
    <property type="match status" value="1"/>
</dbReference>
<dbReference type="SUPFAM" id="SSF51679">
    <property type="entry name" value="Bacterial luciferase-like"/>
    <property type="match status" value="1"/>
</dbReference>
<dbReference type="GO" id="GO:0004497">
    <property type="term" value="F:monooxygenase activity"/>
    <property type="evidence" value="ECO:0007669"/>
    <property type="project" value="UniProtKB-KW"/>
</dbReference>
<dbReference type="Gene3D" id="3.20.20.30">
    <property type="entry name" value="Luciferase-like domain"/>
    <property type="match status" value="1"/>
</dbReference>
<keyword evidence="1 6" id="KW-0285">Flavoprotein</keyword>
<dbReference type="InterPro" id="IPR051260">
    <property type="entry name" value="Diverse_substr_monoxygenases"/>
</dbReference>
<dbReference type="RefSeq" id="WP_067453136.1">
    <property type="nucleotide sequence ID" value="NZ_SMFR01000003.1"/>
</dbReference>
<name>A0A4R1FQ29_9NOCA</name>
<feature type="binding site" evidence="6">
    <location>
        <position position="207"/>
    </location>
    <ligand>
        <name>FMN</name>
        <dbReference type="ChEBI" id="CHEBI:58210"/>
    </ligand>
</feature>
<dbReference type="InterPro" id="IPR016215">
    <property type="entry name" value="NTA_MOA"/>
</dbReference>
<evidence type="ECO:0000313" key="8">
    <source>
        <dbReference type="EMBL" id="TCJ95634.1"/>
    </source>
</evidence>
<evidence type="ECO:0000256" key="5">
    <source>
        <dbReference type="ARBA" id="ARBA00033748"/>
    </source>
</evidence>
<feature type="binding site" evidence="6">
    <location>
        <position position="87"/>
    </location>
    <ligand>
        <name>FMN</name>
        <dbReference type="ChEBI" id="CHEBI:58210"/>
    </ligand>
</feature>
<keyword evidence="9" id="KW-1185">Reference proteome</keyword>
<evidence type="ECO:0000256" key="4">
    <source>
        <dbReference type="ARBA" id="ARBA00023033"/>
    </source>
</evidence>
<feature type="domain" description="Luciferase-like" evidence="7">
    <location>
        <begin position="18"/>
        <end position="365"/>
    </location>
</feature>
<gene>
    <name evidence="8" type="ORF">DFR71_4549</name>
</gene>
<evidence type="ECO:0000256" key="1">
    <source>
        <dbReference type="ARBA" id="ARBA00022630"/>
    </source>
</evidence>
<keyword evidence="2 6" id="KW-0288">FMN</keyword>
<dbReference type="Proteomes" id="UP000294856">
    <property type="component" value="Unassembled WGS sequence"/>
</dbReference>
<dbReference type="PIRSF" id="PIRSF000337">
    <property type="entry name" value="NTA_MOA"/>
    <property type="match status" value="1"/>
</dbReference>
<accession>A0A4R1FQ29</accession>
<evidence type="ECO:0000256" key="6">
    <source>
        <dbReference type="PIRSR" id="PIRSR000337-1"/>
    </source>
</evidence>
<organism evidence="8 9">
    <name type="scientific">Nocardia alba</name>
    <dbReference type="NCBI Taxonomy" id="225051"/>
    <lineage>
        <taxon>Bacteria</taxon>
        <taxon>Bacillati</taxon>
        <taxon>Actinomycetota</taxon>
        <taxon>Actinomycetes</taxon>
        <taxon>Mycobacteriales</taxon>
        <taxon>Nocardiaceae</taxon>
        <taxon>Nocardia</taxon>
    </lineage>
</organism>
<evidence type="ECO:0000256" key="2">
    <source>
        <dbReference type="ARBA" id="ARBA00022643"/>
    </source>
</evidence>
<dbReference type="PANTHER" id="PTHR30011:SF16">
    <property type="entry name" value="C2H2 FINGER DOMAIN TRANSCRIPTION FACTOR (EUROFUNG)-RELATED"/>
    <property type="match status" value="1"/>
</dbReference>
<keyword evidence="4 8" id="KW-0503">Monooxygenase</keyword>
<dbReference type="AlphaFoldDB" id="A0A4R1FQ29"/>
<reference evidence="8 9" key="1">
    <citation type="submission" date="2019-03" db="EMBL/GenBank/DDBJ databases">
        <title>Genomic Encyclopedia of Type Strains, Phase IV (KMG-IV): sequencing the most valuable type-strain genomes for metagenomic binning, comparative biology and taxonomic classification.</title>
        <authorList>
            <person name="Goeker M."/>
        </authorList>
    </citation>
    <scope>NUCLEOTIDE SEQUENCE [LARGE SCALE GENOMIC DNA]</scope>
    <source>
        <strain evidence="8 9">DSM 44684</strain>
    </source>
</reference>
<evidence type="ECO:0000313" key="9">
    <source>
        <dbReference type="Proteomes" id="UP000294856"/>
    </source>
</evidence>
<dbReference type="OrthoDB" id="4437611at2"/>
<dbReference type="GO" id="GO:0016705">
    <property type="term" value="F:oxidoreductase activity, acting on paired donors, with incorporation or reduction of molecular oxygen"/>
    <property type="evidence" value="ECO:0007669"/>
    <property type="project" value="InterPro"/>
</dbReference>
<dbReference type="InterPro" id="IPR036661">
    <property type="entry name" value="Luciferase-like_sf"/>
</dbReference>
<sequence>MTYLRFNVNLLPGPLGTEVPGQHPFIDIEEFTEAAKLAEQGRLDAVFFADSQAIPPPGANGFGWALDPLTVLPAIARETERIGLIATASTTYAQPYQLARAILSIDHLSGGRAGWNIITTMEPTVARNFGLDSPPPRAERYRRATEFAEVVLALWRSWTDDVADRWDPANLQRTPIDHRGEFFAVAGPLQLPKSRQGIPVVYQAGGSDDGLALAAEFADAVFTVGVEESASARFRARLNSAARARRGRDVQVLPGLNLTVGSTEAEVARLLGEAEAEVENNGLAERFAERYGWEVTDLDLDGPVPDLAYGEDARSIGFARGGVELARDTRLSLRRFLVVGGGGHRRLFGTPESIAEDLIGWQRRGSADGFNLSVSSLRDFVDRVVPLLQERGVYRREYAGTTLRANITQHTG</sequence>
<protein>
    <submittedName>
        <fullName evidence="8">FMN-dependent oxidoreductase (Nitrilotriacetate monooxygenase family)</fullName>
    </submittedName>
</protein>
<comment type="similarity">
    <text evidence="5">Belongs to the NtaA/SnaA/DszA monooxygenase family.</text>
</comment>
<evidence type="ECO:0000259" key="7">
    <source>
        <dbReference type="Pfam" id="PF00296"/>
    </source>
</evidence>
<keyword evidence="3" id="KW-0560">Oxidoreductase</keyword>
<dbReference type="PANTHER" id="PTHR30011">
    <property type="entry name" value="ALKANESULFONATE MONOOXYGENASE-RELATED"/>
    <property type="match status" value="1"/>
</dbReference>
<feature type="binding site" evidence="6">
    <location>
        <position position="141"/>
    </location>
    <ligand>
        <name>FMN</name>
        <dbReference type="ChEBI" id="CHEBI:58210"/>
    </ligand>
</feature>
<dbReference type="Pfam" id="PF00296">
    <property type="entry name" value="Bac_luciferase"/>
    <property type="match status" value="1"/>
</dbReference>